<feature type="active site" evidence="4">
    <location>
        <position position="20"/>
    </location>
</feature>
<dbReference type="InterPro" id="IPR017968">
    <property type="entry name" value="Acylphosphatase_CS"/>
</dbReference>
<name>A0ABM7WY03_9BACT</name>
<organism evidence="8 9">
    <name type="scientific">Anaeromyxobacter oryzae</name>
    <dbReference type="NCBI Taxonomy" id="2918170"/>
    <lineage>
        <taxon>Bacteria</taxon>
        <taxon>Pseudomonadati</taxon>
        <taxon>Myxococcota</taxon>
        <taxon>Myxococcia</taxon>
        <taxon>Myxococcales</taxon>
        <taxon>Cystobacterineae</taxon>
        <taxon>Anaeromyxobacteraceae</taxon>
        <taxon>Anaeromyxobacter</taxon>
    </lineage>
</organism>
<keyword evidence="9" id="KW-1185">Reference proteome</keyword>
<comment type="catalytic activity">
    <reaction evidence="3 4 5">
        <text>an acyl phosphate + H2O = a carboxylate + phosphate + H(+)</text>
        <dbReference type="Rhea" id="RHEA:14965"/>
        <dbReference type="ChEBI" id="CHEBI:15377"/>
        <dbReference type="ChEBI" id="CHEBI:15378"/>
        <dbReference type="ChEBI" id="CHEBI:29067"/>
        <dbReference type="ChEBI" id="CHEBI:43474"/>
        <dbReference type="ChEBI" id="CHEBI:59918"/>
        <dbReference type="EC" id="3.6.1.7"/>
    </reaction>
</comment>
<feature type="active site" evidence="4">
    <location>
        <position position="38"/>
    </location>
</feature>
<evidence type="ECO:0000256" key="5">
    <source>
        <dbReference type="RuleBase" id="RU000553"/>
    </source>
</evidence>
<comment type="similarity">
    <text evidence="1 6">Belongs to the acylphosphatase family.</text>
</comment>
<dbReference type="InterPro" id="IPR001792">
    <property type="entry name" value="Acylphosphatase-like_dom"/>
</dbReference>
<dbReference type="NCBIfam" id="NF011016">
    <property type="entry name" value="PRK14444.1"/>
    <property type="match status" value="1"/>
</dbReference>
<evidence type="ECO:0000313" key="8">
    <source>
        <dbReference type="EMBL" id="BDG04352.1"/>
    </source>
</evidence>
<dbReference type="PROSITE" id="PS00151">
    <property type="entry name" value="ACYLPHOSPHATASE_2"/>
    <property type="match status" value="1"/>
</dbReference>
<dbReference type="PROSITE" id="PS51160">
    <property type="entry name" value="ACYLPHOSPHATASE_3"/>
    <property type="match status" value="1"/>
</dbReference>
<dbReference type="Pfam" id="PF00708">
    <property type="entry name" value="Acylphosphatase"/>
    <property type="match status" value="1"/>
</dbReference>
<evidence type="ECO:0000259" key="7">
    <source>
        <dbReference type="PROSITE" id="PS51160"/>
    </source>
</evidence>
<reference evidence="9" key="1">
    <citation type="journal article" date="2022" name="Int. J. Syst. Evol. Microbiol.">
        <title>Anaeromyxobacter oryzae sp. nov., Anaeromyxobacter diazotrophicus sp. nov. and Anaeromyxobacter paludicola sp. nov., isolated from paddy soils.</title>
        <authorList>
            <person name="Itoh H."/>
            <person name="Xu Z."/>
            <person name="Mise K."/>
            <person name="Masuda Y."/>
            <person name="Ushijima N."/>
            <person name="Hayakawa C."/>
            <person name="Shiratori Y."/>
            <person name="Senoo K."/>
        </authorList>
    </citation>
    <scope>NUCLEOTIDE SEQUENCE [LARGE SCALE GENOMIC DNA]</scope>
    <source>
        <strain evidence="9">Red232</strain>
    </source>
</reference>
<dbReference type="Proteomes" id="UP001162891">
    <property type="component" value="Chromosome"/>
</dbReference>
<gene>
    <name evidence="8" type="primary">acyP</name>
    <name evidence="8" type="ORF">AMOR_33480</name>
</gene>
<dbReference type="PROSITE" id="PS00150">
    <property type="entry name" value="ACYLPHOSPHATASE_1"/>
    <property type="match status" value="1"/>
</dbReference>
<dbReference type="EMBL" id="AP025591">
    <property type="protein sequence ID" value="BDG04352.1"/>
    <property type="molecule type" value="Genomic_DNA"/>
</dbReference>
<evidence type="ECO:0000256" key="4">
    <source>
        <dbReference type="PROSITE-ProRule" id="PRU00520"/>
    </source>
</evidence>
<feature type="domain" description="Acylphosphatase-like" evidence="7">
    <location>
        <begin position="5"/>
        <end position="92"/>
    </location>
</feature>
<dbReference type="SUPFAM" id="SSF54975">
    <property type="entry name" value="Acylphosphatase/BLUF domain-like"/>
    <property type="match status" value="1"/>
</dbReference>
<evidence type="ECO:0000256" key="3">
    <source>
        <dbReference type="ARBA" id="ARBA00047645"/>
    </source>
</evidence>
<dbReference type="Gene3D" id="3.30.70.100">
    <property type="match status" value="1"/>
</dbReference>
<evidence type="ECO:0000313" key="9">
    <source>
        <dbReference type="Proteomes" id="UP001162891"/>
    </source>
</evidence>
<dbReference type="PRINTS" id="PR00112">
    <property type="entry name" value="ACYLPHPHTASE"/>
</dbReference>
<sequence length="92" mass="10058">MDRVRARIVVSGLVQGVAFRAATVDEARRLRLHGWVKNLADGRVEAEAEGERAAVEALVAWCRRGPPAAQVDDVTVTWVAHAGDLAPFAIRW</sequence>
<accession>A0ABM7WY03</accession>
<dbReference type="InterPro" id="IPR036046">
    <property type="entry name" value="Acylphosphatase-like_dom_sf"/>
</dbReference>
<proteinExistence type="inferred from homology"/>
<dbReference type="EC" id="3.6.1.7" evidence="2 4"/>
<dbReference type="PANTHER" id="PTHR47268:SF4">
    <property type="entry name" value="ACYLPHOSPHATASE"/>
    <property type="match status" value="1"/>
</dbReference>
<dbReference type="RefSeq" id="WP_248352711.1">
    <property type="nucleotide sequence ID" value="NZ_AP025591.1"/>
</dbReference>
<evidence type="ECO:0000256" key="1">
    <source>
        <dbReference type="ARBA" id="ARBA00005614"/>
    </source>
</evidence>
<dbReference type="InterPro" id="IPR020456">
    <property type="entry name" value="Acylphosphatase"/>
</dbReference>
<protein>
    <recommendedName>
        <fullName evidence="2 4">Acylphosphatase</fullName>
        <ecNumber evidence="2 4">3.6.1.7</ecNumber>
    </recommendedName>
</protein>
<keyword evidence="4 5" id="KW-0378">Hydrolase</keyword>
<evidence type="ECO:0000256" key="6">
    <source>
        <dbReference type="RuleBase" id="RU004168"/>
    </source>
</evidence>
<dbReference type="NCBIfam" id="NF011013">
    <property type="entry name" value="PRK14441.1"/>
    <property type="match status" value="1"/>
</dbReference>
<evidence type="ECO:0000256" key="2">
    <source>
        <dbReference type="ARBA" id="ARBA00012150"/>
    </source>
</evidence>
<dbReference type="PANTHER" id="PTHR47268">
    <property type="entry name" value="ACYLPHOSPHATASE"/>
    <property type="match status" value="1"/>
</dbReference>